<evidence type="ECO:0000313" key="3">
    <source>
        <dbReference type="Proteomes" id="UP000002943"/>
    </source>
</evidence>
<name>E3BPH4_9VIBR</name>
<dbReference type="AlphaFoldDB" id="E3BPH4"/>
<dbReference type="RefSeq" id="WP_009603078.1">
    <property type="nucleotide sequence ID" value="NZ_AEIU01000108.1"/>
</dbReference>
<sequence length="162" mass="17856">MYLVGLVLGFLIVMPLITLLHELGHAIPQLIAGHAAEIHLGNKRNAKEIHIGKLKLSVAPLSMNVGFASIKRDVSKGLQILSLLMGPLVSLIVCISCYLINHQDLPYLVQYLLGFSMYFSFFQFLCTSIPIYYPSYFGGYEGMPSDGRQVLELIGIVKAQGT</sequence>
<organism evidence="2 3">
    <name type="scientific">Vibrio caribbeanicus ATCC BAA-2122</name>
    <dbReference type="NCBI Taxonomy" id="796620"/>
    <lineage>
        <taxon>Bacteria</taxon>
        <taxon>Pseudomonadati</taxon>
        <taxon>Pseudomonadota</taxon>
        <taxon>Gammaproteobacteria</taxon>
        <taxon>Vibrionales</taxon>
        <taxon>Vibrionaceae</taxon>
        <taxon>Vibrio</taxon>
    </lineage>
</organism>
<keyword evidence="1" id="KW-1133">Transmembrane helix</keyword>
<dbReference type="eggNOG" id="COG1994">
    <property type="taxonomic scope" value="Bacteria"/>
</dbReference>
<keyword evidence="1" id="KW-0472">Membrane</keyword>
<evidence type="ECO:0000313" key="2">
    <source>
        <dbReference type="EMBL" id="EFP95063.1"/>
    </source>
</evidence>
<comment type="caution">
    <text evidence="2">The sequence shown here is derived from an EMBL/GenBank/DDBJ whole genome shotgun (WGS) entry which is preliminary data.</text>
</comment>
<evidence type="ECO:0000256" key="1">
    <source>
        <dbReference type="SAM" id="Phobius"/>
    </source>
</evidence>
<feature type="transmembrane region" description="Helical" evidence="1">
    <location>
        <begin position="112"/>
        <end position="133"/>
    </location>
</feature>
<evidence type="ECO:0008006" key="4">
    <source>
        <dbReference type="Google" id="ProtNLM"/>
    </source>
</evidence>
<keyword evidence="3" id="KW-1185">Reference proteome</keyword>
<gene>
    <name evidence="2" type="ORF">VIBC2010_04102</name>
</gene>
<dbReference type="EMBL" id="AEIU01000108">
    <property type="protein sequence ID" value="EFP95063.1"/>
    <property type="molecule type" value="Genomic_DNA"/>
</dbReference>
<dbReference type="Proteomes" id="UP000002943">
    <property type="component" value="Unassembled WGS sequence"/>
</dbReference>
<keyword evidence="1" id="KW-0812">Transmembrane</keyword>
<reference evidence="2 3" key="1">
    <citation type="journal article" date="2012" name="Int. J. Syst. Evol. Microbiol.">
        <title>Vibrio caribbeanicus sp. nov., isolated from the marine sponge Scleritoderma cyanea.</title>
        <authorList>
            <person name="Hoffmann M."/>
            <person name="Monday S.R."/>
            <person name="Allard M.W."/>
            <person name="Strain E.A."/>
            <person name="Whittaker P."/>
            <person name="Naum M."/>
            <person name="McCarthy P.J."/>
            <person name="Lopez J.V."/>
            <person name="Fischer M."/>
            <person name="Brown E.W."/>
        </authorList>
    </citation>
    <scope>NUCLEOTIDE SEQUENCE [LARGE SCALE GENOMIC DNA]</scope>
    <source>
        <strain evidence="2 3">ATCC BAA-2122</strain>
    </source>
</reference>
<protein>
    <recommendedName>
        <fullName evidence="4">Peptidase M50 domain-containing protein</fullName>
    </recommendedName>
</protein>
<accession>E3BPH4</accession>
<proteinExistence type="predicted"/>
<feature type="transmembrane region" description="Helical" evidence="1">
    <location>
        <begin position="80"/>
        <end position="100"/>
    </location>
</feature>